<evidence type="ECO:0000256" key="4">
    <source>
        <dbReference type="ARBA" id="ARBA00024778"/>
    </source>
</evidence>
<dbReference type="OrthoDB" id="29098at2759"/>
<protein>
    <recommendedName>
        <fullName evidence="2">Ribonuclease H2 subunit B</fullName>
    </recommendedName>
    <alternativeName>
        <fullName evidence="5">Ribonuclease HI subunit B</fullName>
    </alternativeName>
</protein>
<dbReference type="PANTHER" id="PTHR13383:SF11">
    <property type="entry name" value="RIBONUCLEASE H2 SUBUNIT B"/>
    <property type="match status" value="1"/>
</dbReference>
<name>A0A9P6NBF9_9BASI</name>
<dbReference type="Gene3D" id="1.10.20.120">
    <property type="match status" value="1"/>
</dbReference>
<dbReference type="Proteomes" id="UP000886653">
    <property type="component" value="Unassembled WGS sequence"/>
</dbReference>
<accession>A0A9P6NBF9</accession>
<evidence type="ECO:0000259" key="6">
    <source>
        <dbReference type="Pfam" id="PF09468"/>
    </source>
</evidence>
<evidence type="ECO:0000313" key="8">
    <source>
        <dbReference type="EMBL" id="KAG0142527.1"/>
    </source>
</evidence>
<dbReference type="Gene3D" id="2.20.25.530">
    <property type="match status" value="1"/>
</dbReference>
<dbReference type="Pfam" id="PF09468">
    <property type="entry name" value="RNase_H2-Ydr279"/>
    <property type="match status" value="1"/>
</dbReference>
<evidence type="ECO:0000256" key="1">
    <source>
        <dbReference type="ARBA" id="ARBA00004123"/>
    </source>
</evidence>
<dbReference type="InterPro" id="IPR041195">
    <property type="entry name" value="Rnh202_N"/>
</dbReference>
<reference evidence="8" key="1">
    <citation type="submission" date="2013-11" db="EMBL/GenBank/DDBJ databases">
        <title>Genome sequence of the fusiform rust pathogen reveals effectors for host alternation and coevolution with pine.</title>
        <authorList>
            <consortium name="DOE Joint Genome Institute"/>
            <person name="Smith K."/>
            <person name="Pendleton A."/>
            <person name="Kubisiak T."/>
            <person name="Anderson C."/>
            <person name="Salamov A."/>
            <person name="Aerts A."/>
            <person name="Riley R."/>
            <person name="Clum A."/>
            <person name="Lindquist E."/>
            <person name="Ence D."/>
            <person name="Campbell M."/>
            <person name="Kronenberg Z."/>
            <person name="Feau N."/>
            <person name="Dhillon B."/>
            <person name="Hamelin R."/>
            <person name="Burleigh J."/>
            <person name="Smith J."/>
            <person name="Yandell M."/>
            <person name="Nelson C."/>
            <person name="Grigoriev I."/>
            <person name="Davis J."/>
        </authorList>
    </citation>
    <scope>NUCLEOTIDE SEQUENCE</scope>
    <source>
        <strain evidence="8">G11</strain>
    </source>
</reference>
<dbReference type="Pfam" id="PF17745">
    <property type="entry name" value="Ydr279_N"/>
    <property type="match status" value="1"/>
</dbReference>
<dbReference type="GO" id="GO:0005654">
    <property type="term" value="C:nucleoplasm"/>
    <property type="evidence" value="ECO:0007669"/>
    <property type="project" value="TreeGrafter"/>
</dbReference>
<organism evidence="8 9">
    <name type="scientific">Cronartium quercuum f. sp. fusiforme G11</name>
    <dbReference type="NCBI Taxonomy" id="708437"/>
    <lineage>
        <taxon>Eukaryota</taxon>
        <taxon>Fungi</taxon>
        <taxon>Dikarya</taxon>
        <taxon>Basidiomycota</taxon>
        <taxon>Pucciniomycotina</taxon>
        <taxon>Pucciniomycetes</taxon>
        <taxon>Pucciniales</taxon>
        <taxon>Coleosporiaceae</taxon>
        <taxon>Cronartium</taxon>
    </lineage>
</organism>
<dbReference type="InterPro" id="IPR019024">
    <property type="entry name" value="RNase_H2_suB_wHTH"/>
</dbReference>
<comment type="function">
    <text evidence="4">Non catalytic subunit of RNase H2, an endonuclease that specifically degrades the RNA of RNA:DNA hybrids. Participates in DNA replication, possibly by mediating the removal of lagging-strand Okazaki fragment RNA primers during DNA replication. Mediates the excision of single ribonucleotides from DNA:RNA duplexes.</text>
</comment>
<evidence type="ECO:0000256" key="5">
    <source>
        <dbReference type="ARBA" id="ARBA00033464"/>
    </source>
</evidence>
<dbReference type="InterPro" id="IPR040456">
    <property type="entry name" value="RNase_H2_suB"/>
</dbReference>
<dbReference type="EMBL" id="MU167345">
    <property type="protein sequence ID" value="KAG0142527.1"/>
    <property type="molecule type" value="Genomic_DNA"/>
</dbReference>
<evidence type="ECO:0000256" key="2">
    <source>
        <dbReference type="ARBA" id="ARBA00019062"/>
    </source>
</evidence>
<feature type="domain" description="Rnh202 triple barrel" evidence="7">
    <location>
        <begin position="8"/>
        <end position="84"/>
    </location>
</feature>
<sequence length="313" mass="36049">MNVTDPIILPKNIARNDLSIVRLPHPRHSLPSLYAISHEDDGEMYELQSVGSSTEGRCWFLQTDVEDQIISNNSGRLLLATTFDPFFLLLNLFSSHDHKDQSKYEQLDVLLDSLLDHWKFESNSSNKPISNDLQEFHKFIYNNDNSLLLRVCDVIEGDLWRFSENKVTLEIENIINKLINSGPHLNKIWDRLGINEGRGGEENLEIQKLIDRKISFDLISTYLPPKFVNLMKERNPDYRFERLIEHQTRVGRGKLLGSAEEFVGRRPASEPIEMGSRLVKKVKKTKVEGRMKTLGEMWGVGGSKKMKEKDGEI</sequence>
<evidence type="ECO:0000256" key="3">
    <source>
        <dbReference type="ARBA" id="ARBA00023242"/>
    </source>
</evidence>
<dbReference type="AlphaFoldDB" id="A0A9P6NBF9"/>
<evidence type="ECO:0000313" key="9">
    <source>
        <dbReference type="Proteomes" id="UP000886653"/>
    </source>
</evidence>
<proteinExistence type="predicted"/>
<gene>
    <name evidence="8" type="ORF">CROQUDRAFT_662399</name>
</gene>
<comment type="subcellular location">
    <subcellularLocation>
        <location evidence="1">Nucleus</location>
    </subcellularLocation>
</comment>
<evidence type="ECO:0000259" key="7">
    <source>
        <dbReference type="Pfam" id="PF17745"/>
    </source>
</evidence>
<dbReference type="PANTHER" id="PTHR13383">
    <property type="entry name" value="RIBONUCLEASE H2 SUBUNIT B"/>
    <property type="match status" value="1"/>
</dbReference>
<keyword evidence="9" id="KW-1185">Reference proteome</keyword>
<keyword evidence="3" id="KW-0539">Nucleus</keyword>
<dbReference type="GO" id="GO:0006401">
    <property type="term" value="P:RNA catabolic process"/>
    <property type="evidence" value="ECO:0007669"/>
    <property type="project" value="TreeGrafter"/>
</dbReference>
<comment type="caution">
    <text evidence="8">The sequence shown here is derived from an EMBL/GenBank/DDBJ whole genome shotgun (WGS) entry which is preliminary data.</text>
</comment>
<dbReference type="GO" id="GO:0032299">
    <property type="term" value="C:ribonuclease H2 complex"/>
    <property type="evidence" value="ECO:0007669"/>
    <property type="project" value="InterPro"/>
</dbReference>
<feature type="domain" description="Ribonuclease H2 subunit B wHTH" evidence="6">
    <location>
        <begin position="87"/>
        <end position="229"/>
    </location>
</feature>